<dbReference type="GO" id="GO:0008137">
    <property type="term" value="F:NADH dehydrogenase (ubiquinone) activity"/>
    <property type="evidence" value="ECO:0007669"/>
    <property type="project" value="UniProtKB-EC"/>
</dbReference>
<evidence type="ECO:0000256" key="12">
    <source>
        <dbReference type="ARBA" id="ARBA00022989"/>
    </source>
</evidence>
<comment type="function">
    <text evidence="18">Core subunit of the mitochondrial membrane respiratory chain NADH dehydrogenase (Complex I) which catalyzes electron transfer from NADH through the respiratory chain, using ubiquinone as an electron acceptor. Essential for the catalytic activity and assembly of complex I.</text>
</comment>
<feature type="transmembrane region" description="Helical" evidence="18">
    <location>
        <begin position="150"/>
        <end position="168"/>
    </location>
</feature>
<dbReference type="InterPro" id="IPR003917">
    <property type="entry name" value="NADH_UbQ_OxRdtase_chain2"/>
</dbReference>
<keyword evidence="12 18" id="KW-1133">Transmembrane helix</keyword>
<evidence type="ECO:0000256" key="5">
    <source>
        <dbReference type="ARBA" id="ARBA00021008"/>
    </source>
</evidence>
<evidence type="ECO:0000256" key="10">
    <source>
        <dbReference type="ARBA" id="ARBA00022967"/>
    </source>
</evidence>
<keyword evidence="11 18" id="KW-0249">Electron transport</keyword>
<comment type="function">
    <text evidence="1">Core subunit of the mitochondrial membrane respiratory chain NADH dehydrogenase (Complex I) that is believed to belong to the minimal assembly required for catalysis. Complex I functions in the transfer of electrons from NADH to the respiratory chain. The immediate electron acceptor for the enzyme is believed to be ubiquinone.</text>
</comment>
<evidence type="ECO:0000256" key="15">
    <source>
        <dbReference type="ARBA" id="ARBA00023128"/>
    </source>
</evidence>
<comment type="similarity">
    <text evidence="3 18">Belongs to the complex I subunit 2 family.</text>
</comment>
<dbReference type="InterPro" id="IPR050175">
    <property type="entry name" value="Complex_I_Subunit_2"/>
</dbReference>
<comment type="subcellular location">
    <subcellularLocation>
        <location evidence="2 18">Mitochondrion inner membrane</location>
        <topology evidence="2 18">Multi-pass membrane protein</topology>
    </subcellularLocation>
</comment>
<evidence type="ECO:0000256" key="11">
    <source>
        <dbReference type="ARBA" id="ARBA00022982"/>
    </source>
</evidence>
<dbReference type="PANTHER" id="PTHR46552">
    <property type="entry name" value="NADH-UBIQUINONE OXIDOREDUCTASE CHAIN 2"/>
    <property type="match status" value="1"/>
</dbReference>
<dbReference type="EMBL" id="MK903581">
    <property type="protein sequence ID" value="QOL00842.1"/>
    <property type="molecule type" value="Genomic_DNA"/>
</dbReference>
<dbReference type="GO" id="GO:0006120">
    <property type="term" value="P:mitochondrial electron transport, NADH to ubiquinone"/>
    <property type="evidence" value="ECO:0007669"/>
    <property type="project" value="InterPro"/>
</dbReference>
<evidence type="ECO:0000256" key="8">
    <source>
        <dbReference type="ARBA" id="ARBA00022692"/>
    </source>
</evidence>
<evidence type="ECO:0000256" key="18">
    <source>
        <dbReference type="RuleBase" id="RU003403"/>
    </source>
</evidence>
<dbReference type="Pfam" id="PF00361">
    <property type="entry name" value="Proton_antipo_M"/>
    <property type="match status" value="1"/>
</dbReference>
<name>A0A7L9QDD9_9ORTH</name>
<feature type="transmembrane region" description="Helical" evidence="18">
    <location>
        <begin position="321"/>
        <end position="340"/>
    </location>
</feature>
<evidence type="ECO:0000256" key="3">
    <source>
        <dbReference type="ARBA" id="ARBA00007012"/>
    </source>
</evidence>
<evidence type="ECO:0000256" key="9">
    <source>
        <dbReference type="ARBA" id="ARBA00022792"/>
    </source>
</evidence>
<keyword evidence="16 18" id="KW-0472">Membrane</keyword>
<feature type="transmembrane region" description="Helical" evidence="18">
    <location>
        <begin position="60"/>
        <end position="80"/>
    </location>
</feature>
<evidence type="ECO:0000256" key="17">
    <source>
        <dbReference type="ARBA" id="ARBA00049551"/>
    </source>
</evidence>
<gene>
    <name evidence="20" type="primary">ND2</name>
</gene>
<comment type="catalytic activity">
    <reaction evidence="17 18">
        <text>a ubiquinone + NADH + 5 H(+)(in) = a ubiquinol + NAD(+) + 4 H(+)(out)</text>
        <dbReference type="Rhea" id="RHEA:29091"/>
        <dbReference type="Rhea" id="RHEA-COMP:9565"/>
        <dbReference type="Rhea" id="RHEA-COMP:9566"/>
        <dbReference type="ChEBI" id="CHEBI:15378"/>
        <dbReference type="ChEBI" id="CHEBI:16389"/>
        <dbReference type="ChEBI" id="CHEBI:17976"/>
        <dbReference type="ChEBI" id="CHEBI:57540"/>
        <dbReference type="ChEBI" id="CHEBI:57945"/>
        <dbReference type="EC" id="7.1.1.2"/>
    </reaction>
</comment>
<accession>A0A7L9QDD9</accession>
<dbReference type="GO" id="GO:0005743">
    <property type="term" value="C:mitochondrial inner membrane"/>
    <property type="evidence" value="ECO:0007669"/>
    <property type="project" value="UniProtKB-SubCell"/>
</dbReference>
<feature type="transmembrane region" description="Helical" evidence="18">
    <location>
        <begin position="275"/>
        <end position="300"/>
    </location>
</feature>
<evidence type="ECO:0000256" key="14">
    <source>
        <dbReference type="ARBA" id="ARBA00023075"/>
    </source>
</evidence>
<evidence type="ECO:0000256" key="1">
    <source>
        <dbReference type="ARBA" id="ARBA00003257"/>
    </source>
</evidence>
<feature type="transmembrane region" description="Helical" evidence="18">
    <location>
        <begin position="92"/>
        <end position="114"/>
    </location>
</feature>
<keyword evidence="14 18" id="KW-0830">Ubiquinone</keyword>
<feature type="transmembrane region" description="Helical" evidence="18">
    <location>
        <begin position="236"/>
        <end position="255"/>
    </location>
</feature>
<keyword evidence="15 18" id="KW-0496">Mitochondrion</keyword>
<keyword evidence="8 18" id="KW-0812">Transmembrane</keyword>
<evidence type="ECO:0000259" key="19">
    <source>
        <dbReference type="Pfam" id="PF00361"/>
    </source>
</evidence>
<geneLocation type="mitochondrion" evidence="20"/>
<dbReference type="AlphaFoldDB" id="A0A7L9QDD9"/>
<dbReference type="PANTHER" id="PTHR46552:SF1">
    <property type="entry name" value="NADH-UBIQUINONE OXIDOREDUCTASE CHAIN 2"/>
    <property type="match status" value="1"/>
</dbReference>
<protein>
    <recommendedName>
        <fullName evidence="5 18">NADH-ubiquinone oxidoreductase chain 2</fullName>
        <ecNumber evidence="4 18">7.1.1.2</ecNumber>
    </recommendedName>
</protein>
<evidence type="ECO:0000256" key="6">
    <source>
        <dbReference type="ARBA" id="ARBA00022448"/>
    </source>
</evidence>
<evidence type="ECO:0000256" key="7">
    <source>
        <dbReference type="ARBA" id="ARBA00022660"/>
    </source>
</evidence>
<organism evidence="20">
    <name type="scientific">Phyllomimus sinicus</name>
    <dbReference type="NCBI Taxonomy" id="948398"/>
    <lineage>
        <taxon>Eukaryota</taxon>
        <taxon>Metazoa</taxon>
        <taxon>Ecdysozoa</taxon>
        <taxon>Arthropoda</taxon>
        <taxon>Hexapoda</taxon>
        <taxon>Insecta</taxon>
        <taxon>Pterygota</taxon>
        <taxon>Neoptera</taxon>
        <taxon>Polyneoptera</taxon>
        <taxon>Orthoptera</taxon>
        <taxon>Ensifera</taxon>
        <taxon>Tettigoniidea</taxon>
        <taxon>Tettigonioidea</taxon>
        <taxon>Tettigoniidae</taxon>
        <taxon>Pseudophyllinae</taxon>
        <taxon>Phyllomimus</taxon>
    </lineage>
</organism>
<feature type="domain" description="NADH:quinone oxidoreductase/Mrp antiporter transmembrane" evidence="19">
    <location>
        <begin position="24"/>
        <end position="286"/>
    </location>
</feature>
<dbReference type="EC" id="7.1.1.2" evidence="4 18"/>
<keyword evidence="9 18" id="KW-0999">Mitochondrion inner membrane</keyword>
<evidence type="ECO:0000256" key="2">
    <source>
        <dbReference type="ARBA" id="ARBA00004448"/>
    </source>
</evidence>
<keyword evidence="6" id="KW-0813">Transport</keyword>
<dbReference type="InterPro" id="IPR001750">
    <property type="entry name" value="ND/Mrp_TM"/>
</dbReference>
<keyword evidence="7 18" id="KW-0679">Respiratory chain</keyword>
<evidence type="ECO:0000256" key="16">
    <source>
        <dbReference type="ARBA" id="ARBA00023136"/>
    </source>
</evidence>
<evidence type="ECO:0000256" key="13">
    <source>
        <dbReference type="ARBA" id="ARBA00023027"/>
    </source>
</evidence>
<keyword evidence="10 18" id="KW-1278">Translocase</keyword>
<evidence type="ECO:0000256" key="4">
    <source>
        <dbReference type="ARBA" id="ARBA00012944"/>
    </source>
</evidence>
<keyword evidence="13 18" id="KW-0520">NAD</keyword>
<dbReference type="PRINTS" id="PR01436">
    <property type="entry name" value="NADHDHGNASE2"/>
</dbReference>
<feature type="transmembrane region" description="Helical" evidence="18">
    <location>
        <begin position="199"/>
        <end position="224"/>
    </location>
</feature>
<evidence type="ECO:0000313" key="20">
    <source>
        <dbReference type="EMBL" id="QOL00842.1"/>
    </source>
</evidence>
<sequence length="342" mass="39238">MLLNPSKQLFLLTLMWGTLVSISSNSWLSAWIGLEINLLSFIPIMMNSKNPMSTEAALKYFLIQAFASSILLFSFTLTQLTNNMNIMYQPSMFTLLMTSSLMLKMGVAPFHFWFPGTMEGLSWMNCMILMTWQKIAPLMLLSYLMNMNNFTYMTIIMSIIVGSIGGLNQTSTRKLMAYSSINHLGWMMSAMIAGENLWMMYFIIYSIMSLSVTIIFQSFQISYISQNIMLLNKHPIIKFSLFTLLLSLGGLPPFLGFLPKWLVIQNLTQLSQISLTVIMVMMTLITLFYYLRLTFSAFLLHSYNPQWNLQNHFNNSSMSTTAITMSISMIMLFMPTLTWMTI</sequence>
<proteinExistence type="inferred from homology"/>
<reference evidence="20" key="1">
    <citation type="journal article" date="2020" name="Mol. Phylogenet. Evol.">
        <title>Evolutionary rates of and selective constraints on the mitochondrial genomes of Orthoptera insects with different wing types.</title>
        <authorList>
            <person name="Chang H."/>
            <person name="Qiu Z."/>
            <person name="Yuan H."/>
            <person name="Wang X."/>
            <person name="Li X."/>
            <person name="Sun H."/>
            <person name="Guo X."/>
            <person name="Lu Y."/>
            <person name="Feng X."/>
            <person name="Majid M."/>
            <person name="Huang Y."/>
        </authorList>
    </citation>
    <scope>NUCLEOTIDE SEQUENCE</scope>
</reference>